<dbReference type="PANTHER" id="PTHR11566">
    <property type="entry name" value="DYNAMIN"/>
    <property type="match status" value="1"/>
</dbReference>
<name>A0A2U1N0W8_ARTAN</name>
<dbReference type="InterPro" id="IPR045063">
    <property type="entry name" value="Dynamin_N"/>
</dbReference>
<keyword evidence="3" id="KW-1185">Reference proteome</keyword>
<protein>
    <submittedName>
        <fullName evidence="2">Dynamin-related protein 4C</fullName>
    </submittedName>
</protein>
<dbReference type="Gene3D" id="3.40.50.300">
    <property type="entry name" value="P-loop containing nucleotide triphosphate hydrolases"/>
    <property type="match status" value="1"/>
</dbReference>
<feature type="domain" description="Dynamin N-terminal" evidence="1">
    <location>
        <begin position="10"/>
        <end position="65"/>
    </location>
</feature>
<comment type="caution">
    <text evidence="2">The sequence shown here is derived from an EMBL/GenBank/DDBJ whole genome shotgun (WGS) entry which is preliminary data.</text>
</comment>
<dbReference type="PRINTS" id="PR00195">
    <property type="entry name" value="DYNAMIN"/>
</dbReference>
<evidence type="ECO:0000313" key="2">
    <source>
        <dbReference type="EMBL" id="PWA67162.1"/>
    </source>
</evidence>
<reference evidence="2 3" key="1">
    <citation type="journal article" date="2018" name="Mol. Plant">
        <title>The genome of Artemisia annua provides insight into the evolution of Asteraceae family and artemisinin biosynthesis.</title>
        <authorList>
            <person name="Shen Q."/>
            <person name="Zhang L."/>
            <person name="Liao Z."/>
            <person name="Wang S."/>
            <person name="Yan T."/>
            <person name="Shi P."/>
            <person name="Liu M."/>
            <person name="Fu X."/>
            <person name="Pan Q."/>
            <person name="Wang Y."/>
            <person name="Lv Z."/>
            <person name="Lu X."/>
            <person name="Zhang F."/>
            <person name="Jiang W."/>
            <person name="Ma Y."/>
            <person name="Chen M."/>
            <person name="Hao X."/>
            <person name="Li L."/>
            <person name="Tang Y."/>
            <person name="Lv G."/>
            <person name="Zhou Y."/>
            <person name="Sun X."/>
            <person name="Brodelius P.E."/>
            <person name="Rose J.K.C."/>
            <person name="Tang K."/>
        </authorList>
    </citation>
    <scope>NUCLEOTIDE SEQUENCE [LARGE SCALE GENOMIC DNA]</scope>
    <source>
        <strain evidence="3">cv. Huhao1</strain>
        <tissue evidence="2">Leaf</tissue>
    </source>
</reference>
<dbReference type="STRING" id="35608.A0A2U1N0W8"/>
<dbReference type="InterPro" id="IPR027417">
    <property type="entry name" value="P-loop_NTPase"/>
</dbReference>
<dbReference type="AlphaFoldDB" id="A0A2U1N0W8"/>
<evidence type="ECO:0000313" key="3">
    <source>
        <dbReference type="Proteomes" id="UP000245207"/>
    </source>
</evidence>
<dbReference type="GO" id="GO:0003924">
    <property type="term" value="F:GTPase activity"/>
    <property type="evidence" value="ECO:0007669"/>
    <property type="project" value="TreeGrafter"/>
</dbReference>
<dbReference type="SUPFAM" id="SSF52540">
    <property type="entry name" value="P-loop containing nucleoside triphosphate hydrolases"/>
    <property type="match status" value="1"/>
</dbReference>
<gene>
    <name evidence="2" type="ORF">CTI12_AA320490</name>
</gene>
<accession>A0A2U1N0W8</accession>
<evidence type="ECO:0000259" key="1">
    <source>
        <dbReference type="Pfam" id="PF00350"/>
    </source>
</evidence>
<dbReference type="InterPro" id="IPR022812">
    <property type="entry name" value="Dynamin"/>
</dbReference>
<dbReference type="GO" id="GO:0016020">
    <property type="term" value="C:membrane"/>
    <property type="evidence" value="ECO:0007669"/>
    <property type="project" value="TreeGrafter"/>
</dbReference>
<proteinExistence type="predicted"/>
<dbReference type="Pfam" id="PF00350">
    <property type="entry name" value="Dynamin_N"/>
    <property type="match status" value="1"/>
</dbReference>
<dbReference type="EMBL" id="PKPP01003886">
    <property type="protein sequence ID" value="PWA67162.1"/>
    <property type="molecule type" value="Genomic_DNA"/>
</dbReference>
<dbReference type="GO" id="GO:0008017">
    <property type="term" value="F:microtubule binding"/>
    <property type="evidence" value="ECO:0007669"/>
    <property type="project" value="TreeGrafter"/>
</dbReference>
<organism evidence="2 3">
    <name type="scientific">Artemisia annua</name>
    <name type="common">Sweet wormwood</name>
    <dbReference type="NCBI Taxonomy" id="35608"/>
    <lineage>
        <taxon>Eukaryota</taxon>
        <taxon>Viridiplantae</taxon>
        <taxon>Streptophyta</taxon>
        <taxon>Embryophyta</taxon>
        <taxon>Tracheophyta</taxon>
        <taxon>Spermatophyta</taxon>
        <taxon>Magnoliopsida</taxon>
        <taxon>eudicotyledons</taxon>
        <taxon>Gunneridae</taxon>
        <taxon>Pentapetalae</taxon>
        <taxon>asterids</taxon>
        <taxon>campanulids</taxon>
        <taxon>Asterales</taxon>
        <taxon>Asteraceae</taxon>
        <taxon>Asteroideae</taxon>
        <taxon>Anthemideae</taxon>
        <taxon>Artemisiinae</taxon>
        <taxon>Artemisia</taxon>
    </lineage>
</organism>
<dbReference type="GO" id="GO:0005874">
    <property type="term" value="C:microtubule"/>
    <property type="evidence" value="ECO:0007669"/>
    <property type="project" value="TreeGrafter"/>
</dbReference>
<dbReference type="Proteomes" id="UP000245207">
    <property type="component" value="Unassembled WGS sequence"/>
</dbReference>
<dbReference type="PANTHER" id="PTHR11566:SF173">
    <property type="entry name" value="DYNAMIN-RELATED PROTEIN 4C"/>
    <property type="match status" value="1"/>
</dbReference>
<sequence length="109" mass="12202">MQEGIQLPTIVVVGDQSSRKSSVLESLAQISLPRAQGISMRVLLIMRLKHHSDPTPQLHLEYHDKKVTADGQQNDSFLMEEIRVLEEAKGIGLPNFLPQTAFLICQLNL</sequence>
<dbReference type="GO" id="GO:0005737">
    <property type="term" value="C:cytoplasm"/>
    <property type="evidence" value="ECO:0007669"/>
    <property type="project" value="TreeGrafter"/>
</dbReference>
<dbReference type="OrthoDB" id="5061070at2759"/>